<evidence type="ECO:0000313" key="6">
    <source>
        <dbReference type="Ensembl" id="ENSPNYP00000032010.1"/>
    </source>
</evidence>
<keyword evidence="4" id="KW-0443">Lipid metabolism</keyword>
<evidence type="ECO:0000256" key="4">
    <source>
        <dbReference type="ARBA" id="ARBA00023098"/>
    </source>
</evidence>
<evidence type="ECO:0000256" key="1">
    <source>
        <dbReference type="ARBA" id="ARBA00007824"/>
    </source>
</evidence>
<dbReference type="GO" id="GO:0016410">
    <property type="term" value="F:N-acyltransferase activity"/>
    <property type="evidence" value="ECO:0007669"/>
    <property type="project" value="TreeGrafter"/>
</dbReference>
<dbReference type="Gene3D" id="3.90.1720.10">
    <property type="entry name" value="endopeptidase domain like (from Nostoc punctiforme)"/>
    <property type="match status" value="1"/>
</dbReference>
<dbReference type="InterPro" id="IPR007053">
    <property type="entry name" value="LRAT_dom"/>
</dbReference>
<dbReference type="AlphaFoldDB" id="A0A3B4H9M8"/>
<dbReference type="GO" id="GO:0004623">
    <property type="term" value="F:phospholipase A2 activity"/>
    <property type="evidence" value="ECO:0007669"/>
    <property type="project" value="TreeGrafter"/>
</dbReference>
<dbReference type="GO" id="GO:0005737">
    <property type="term" value="C:cytoplasm"/>
    <property type="evidence" value="ECO:0007669"/>
    <property type="project" value="TreeGrafter"/>
</dbReference>
<reference evidence="6" key="1">
    <citation type="submission" date="2023-09" db="UniProtKB">
        <authorList>
            <consortium name="Ensembl"/>
        </authorList>
    </citation>
    <scope>IDENTIFICATION</scope>
</reference>
<dbReference type="PANTHER" id="PTHR13943:SF77">
    <property type="entry name" value="LRAT DOMAIN-CONTAINING PROTEIN"/>
    <property type="match status" value="1"/>
</dbReference>
<dbReference type="PANTHER" id="PTHR13943">
    <property type="entry name" value="HRAS-LIKE SUPPRESSOR - RELATED"/>
    <property type="match status" value="1"/>
</dbReference>
<evidence type="ECO:0000256" key="3">
    <source>
        <dbReference type="ARBA" id="ARBA00022801"/>
    </source>
</evidence>
<sequence length="160" mass="18436">HTHNPPIILMLTRLQLTVEIYTFGDIISFPKKCAKIDNVYKHFAVYVGTDDFLLIITGKPTDGKYCVFGSLKDQGEHAKENYLDSNLTPSSRDDIIKRIKVMTDKKYCGKYNLLKNNCEHLVTWVRYGKAYVKQVCDNNIVLQCLLAWSQALWSSVQPFR</sequence>
<dbReference type="GO" id="GO:0008970">
    <property type="term" value="F:phospholipase A1 activity"/>
    <property type="evidence" value="ECO:0007669"/>
    <property type="project" value="TreeGrafter"/>
</dbReference>
<dbReference type="PROSITE" id="PS51934">
    <property type="entry name" value="LRAT"/>
    <property type="match status" value="1"/>
</dbReference>
<evidence type="ECO:0000259" key="5">
    <source>
        <dbReference type="PROSITE" id="PS51934"/>
    </source>
</evidence>
<name>A0A3B4H9M8_9CICH</name>
<keyword evidence="3" id="KW-0378">Hydrolase</keyword>
<keyword evidence="2" id="KW-0808">Transferase</keyword>
<accession>A0A3B4H9M8</accession>
<organism evidence="6">
    <name type="scientific">Pundamilia nyererei</name>
    <dbReference type="NCBI Taxonomy" id="303518"/>
    <lineage>
        <taxon>Eukaryota</taxon>
        <taxon>Metazoa</taxon>
        <taxon>Chordata</taxon>
        <taxon>Craniata</taxon>
        <taxon>Vertebrata</taxon>
        <taxon>Euteleostomi</taxon>
        <taxon>Actinopterygii</taxon>
        <taxon>Neopterygii</taxon>
        <taxon>Teleostei</taxon>
        <taxon>Neoteleostei</taxon>
        <taxon>Acanthomorphata</taxon>
        <taxon>Ovalentaria</taxon>
        <taxon>Cichlomorphae</taxon>
        <taxon>Cichliformes</taxon>
        <taxon>Cichlidae</taxon>
        <taxon>African cichlids</taxon>
        <taxon>Pseudocrenilabrinae</taxon>
        <taxon>Haplochromini</taxon>
        <taxon>Pundamilia</taxon>
    </lineage>
</organism>
<dbReference type="Ensembl" id="ENSPNYT00000032777.1">
    <property type="protein sequence ID" value="ENSPNYP00000032010.1"/>
    <property type="gene ID" value="ENSPNYG00000024155.1"/>
</dbReference>
<dbReference type="InterPro" id="IPR051496">
    <property type="entry name" value="H-rev107_PLA/AT"/>
</dbReference>
<proteinExistence type="inferred from homology"/>
<dbReference type="Pfam" id="PF04970">
    <property type="entry name" value="LRAT"/>
    <property type="match status" value="1"/>
</dbReference>
<evidence type="ECO:0000256" key="2">
    <source>
        <dbReference type="ARBA" id="ARBA00022679"/>
    </source>
</evidence>
<dbReference type="GO" id="GO:0070292">
    <property type="term" value="P:N-acylphosphatidylethanolamine metabolic process"/>
    <property type="evidence" value="ECO:0007669"/>
    <property type="project" value="TreeGrafter"/>
</dbReference>
<comment type="similarity">
    <text evidence="1">Belongs to the H-rev107 family.</text>
</comment>
<dbReference type="GeneTree" id="ENSGT01150000287039"/>
<feature type="domain" description="LRAT" evidence="5">
    <location>
        <begin position="32"/>
        <end position="134"/>
    </location>
</feature>
<protein>
    <recommendedName>
        <fullName evidence="5">LRAT domain-containing protein</fullName>
    </recommendedName>
</protein>